<sequence>MSQDYTSPVKTTKALDEYVLLGRSGLRISPLCLGTVTFGEQWVSYILYIKK</sequence>
<protein>
    <submittedName>
        <fullName evidence="1">Uncharacterized protein</fullName>
    </submittedName>
</protein>
<dbReference type="InterPro" id="IPR036812">
    <property type="entry name" value="NAD(P)_OxRdtase_dom_sf"/>
</dbReference>
<reference evidence="1" key="1">
    <citation type="submission" date="2013-07" db="EMBL/GenBank/DDBJ databases">
        <title>The genome of an arbuscular mycorrhizal fungus provides insights into the evolution of the oldest plant symbiosis.</title>
        <authorList>
            <consortium name="DOE Joint Genome Institute"/>
            <person name="Tisserant E."/>
            <person name="Malbreil M."/>
            <person name="Kuo A."/>
            <person name="Kohler A."/>
            <person name="Symeonidi A."/>
            <person name="Balestrini R."/>
            <person name="Charron P."/>
            <person name="Duensing N."/>
            <person name="Frei-dit-Frey N."/>
            <person name="Gianinazzi-Pearson V."/>
            <person name="Gilbert B."/>
            <person name="Handa Y."/>
            <person name="Hijri M."/>
            <person name="Kaul R."/>
            <person name="Kawaguchi M."/>
            <person name="Krajinski F."/>
            <person name="Lammers P."/>
            <person name="Lapierre D."/>
            <person name="Masclaux F.G."/>
            <person name="Murat C."/>
            <person name="Morin E."/>
            <person name="Ndikumana S."/>
            <person name="Pagni M."/>
            <person name="Petitpierre D."/>
            <person name="Requena N."/>
            <person name="Rosikiewicz P."/>
            <person name="Riley R."/>
            <person name="Saito K."/>
            <person name="San Clemente H."/>
            <person name="Shapiro H."/>
            <person name="van Tuinen D."/>
            <person name="Becard G."/>
            <person name="Bonfante P."/>
            <person name="Paszkowski U."/>
            <person name="Shachar-Hill Y."/>
            <person name="Young J.P."/>
            <person name="Sanders I.R."/>
            <person name="Henrissat B."/>
            <person name="Rensing S.A."/>
            <person name="Grigoriev I.V."/>
            <person name="Corradi N."/>
            <person name="Roux C."/>
            <person name="Martin F."/>
        </authorList>
    </citation>
    <scope>NUCLEOTIDE SEQUENCE</scope>
    <source>
        <strain evidence="1">DAOM 197198</strain>
    </source>
</reference>
<organism evidence="1">
    <name type="scientific">Rhizophagus irregularis (strain DAOM 181602 / DAOM 197198 / MUCL 43194)</name>
    <name type="common">Arbuscular mycorrhizal fungus</name>
    <name type="synonym">Glomus intraradices</name>
    <dbReference type="NCBI Taxonomy" id="747089"/>
    <lineage>
        <taxon>Eukaryota</taxon>
        <taxon>Fungi</taxon>
        <taxon>Fungi incertae sedis</taxon>
        <taxon>Mucoromycota</taxon>
        <taxon>Glomeromycotina</taxon>
        <taxon>Glomeromycetes</taxon>
        <taxon>Glomerales</taxon>
        <taxon>Glomeraceae</taxon>
        <taxon>Rhizophagus</taxon>
    </lineage>
</organism>
<dbReference type="AlphaFoldDB" id="U9T3J3"/>
<dbReference type="HOGENOM" id="CLU_3107633_0_0_1"/>
<evidence type="ECO:0000313" key="1">
    <source>
        <dbReference type="EMBL" id="ERZ97925.1"/>
    </source>
</evidence>
<dbReference type="SUPFAM" id="SSF51430">
    <property type="entry name" value="NAD(P)-linked oxidoreductase"/>
    <property type="match status" value="1"/>
</dbReference>
<proteinExistence type="predicted"/>
<accession>U9T3J3</accession>
<gene>
    <name evidence="1" type="ORF">GLOINDRAFT_11063</name>
</gene>
<name>U9T3J3_RHIID</name>
<dbReference type="EMBL" id="KI299185">
    <property type="protein sequence ID" value="ERZ97925.1"/>
    <property type="molecule type" value="Genomic_DNA"/>
</dbReference>